<dbReference type="GeneID" id="54361757"/>
<feature type="compositionally biased region" description="Basic and acidic residues" evidence="1">
    <location>
        <begin position="709"/>
        <end position="720"/>
    </location>
</feature>
<dbReference type="Proteomes" id="UP000504637">
    <property type="component" value="Unplaced"/>
</dbReference>
<evidence type="ECO:0000313" key="4">
    <source>
        <dbReference type="RefSeq" id="XP_033463240.1"/>
    </source>
</evidence>
<feature type="region of interest" description="Disordered" evidence="1">
    <location>
        <begin position="671"/>
        <end position="729"/>
    </location>
</feature>
<proteinExistence type="predicted"/>
<dbReference type="InterPro" id="IPR042511">
    <property type="entry name" value="Sld3"/>
</dbReference>
<dbReference type="Pfam" id="PF08639">
    <property type="entry name" value="Sld3_STD"/>
    <property type="match status" value="1"/>
</dbReference>
<gene>
    <name evidence="4" type="ORF">K489DRAFT_376606</name>
</gene>
<feature type="region of interest" description="Disordered" evidence="1">
    <location>
        <begin position="503"/>
        <end position="603"/>
    </location>
</feature>
<feature type="domain" description="DNA replication regulator Sld3 C-terminal" evidence="2">
    <location>
        <begin position="248"/>
        <end position="765"/>
    </location>
</feature>
<sequence>MSEQNTSLIPATDRRQHATPSGKLSRKRAREETDEIEVDRRPFSIRPDAEHPFSKSRTFIPLALLPRSKISFTCLETIQGGSSLFAADIPILESSDEYDEDLRVLVVHEETERRHYLVERVQKRRYALCRLASWFRVEDFVKLEKPCDELYVQSKRVARDVPQCGGAWWAKASVSVEPPVGCAASAKPPKDATNEAKTVWQANASPAVGNCAVPDNQDSLEQSAFRVEANPEADEEASKLDVDRTQNPLEELTRQYLDALYLSRTSLAYFSKGPMARARAAFSGTTDSSGPVTDLIIFLRGAILSSDVMDKKYREHIADLIKEVSPDGTADVKSKPSKKRKWKAKRDKLGFFTIERENAEKWWKVIDEQMSPTQDQDTHLHKHTSRLRNREMFLQIMLILEILALESTASLEKGSDDPQTKEYGEQGDAKRKKKKETDIGAVLESLLDRLCIWYSLASSTPSKPEAGSTGKKHDPSDEMRGFCTEIIIPFYMSRIPQQASMVSKRLGGPRGPTVLGRKSSDGPNKPGEPASRKVPEKKPRKPLTRVSTDTLNQVGRQVPLLQRSATDLEPPIKRERSETPRLMADVPPARSRKHAPGPVSTKRASLLHEVSFSKREVDLSAMSQASEAKVRKKAEVEQKLRDAISTLKKPNRALAIEEVAKSTDESFAKAIAKSRPSVGQRKASERTNQIMITATPRHTKSFSSRRQRMQAEESSLEHSEPTPAVPSSSARLKAGIFQIPGSTPAVPQTGHRSRTVVDVADTPSRGFAKFMPMGLARPPGTLLESPTAMRSAPVDQTPIRCRKMPMLLATPAARYSLSHRRPDESQEEEEAAHEDSASDVPAESTSQSRELHMVGRERGSNTIYDALGWDDSYEDLL</sequence>
<feature type="region of interest" description="Disordered" evidence="1">
    <location>
        <begin position="459"/>
        <end position="478"/>
    </location>
</feature>
<evidence type="ECO:0000259" key="2">
    <source>
        <dbReference type="Pfam" id="PF08639"/>
    </source>
</evidence>
<evidence type="ECO:0000313" key="3">
    <source>
        <dbReference type="Proteomes" id="UP000504637"/>
    </source>
</evidence>
<feature type="region of interest" description="Disordered" evidence="1">
    <location>
        <begin position="411"/>
        <end position="436"/>
    </location>
</feature>
<reference evidence="4" key="2">
    <citation type="submission" date="2020-04" db="EMBL/GenBank/DDBJ databases">
        <authorList>
            <consortium name="NCBI Genome Project"/>
        </authorList>
    </citation>
    <scope>NUCLEOTIDE SEQUENCE</scope>
    <source>
        <strain evidence="4">CBS 342.82</strain>
    </source>
</reference>
<dbReference type="GO" id="GO:0031261">
    <property type="term" value="C:DNA replication preinitiation complex"/>
    <property type="evidence" value="ECO:0007669"/>
    <property type="project" value="TreeGrafter"/>
</dbReference>
<reference evidence="4" key="1">
    <citation type="submission" date="2020-01" db="EMBL/GenBank/DDBJ databases">
        <authorList>
            <consortium name="DOE Joint Genome Institute"/>
            <person name="Haridas S."/>
            <person name="Albert R."/>
            <person name="Binder M."/>
            <person name="Bloem J."/>
            <person name="Labutti K."/>
            <person name="Salamov A."/>
            <person name="Andreopoulos B."/>
            <person name="Baker S.E."/>
            <person name="Barry K."/>
            <person name="Bills G."/>
            <person name="Bluhm B.H."/>
            <person name="Cannon C."/>
            <person name="Castanera R."/>
            <person name="Culley D.E."/>
            <person name="Daum C."/>
            <person name="Ezra D."/>
            <person name="Gonzalez J.B."/>
            <person name="Henrissat B."/>
            <person name="Kuo A."/>
            <person name="Liang C."/>
            <person name="Lipzen A."/>
            <person name="Lutzoni F."/>
            <person name="Magnuson J."/>
            <person name="Mondo S."/>
            <person name="Nolan M."/>
            <person name="Ohm R."/>
            <person name="Pangilinan J."/>
            <person name="Park H.-J."/>
            <person name="Ramirez L."/>
            <person name="Alfaro M."/>
            <person name="Sun H."/>
            <person name="Tritt A."/>
            <person name="Yoshinaga Y."/>
            <person name="Zwiers L.-H."/>
            <person name="Turgeon B.G."/>
            <person name="Goodwin S.B."/>
            <person name="Spatafora J.W."/>
            <person name="Crous P.W."/>
            <person name="Grigoriev I.V."/>
        </authorList>
    </citation>
    <scope>NUCLEOTIDE SEQUENCE</scope>
    <source>
        <strain evidence="4">CBS 342.82</strain>
    </source>
</reference>
<dbReference type="PANTHER" id="PTHR28067:SF1">
    <property type="entry name" value="DNA REPLICATION REGULATOR SLD3"/>
    <property type="match status" value="1"/>
</dbReference>
<feature type="compositionally biased region" description="Basic residues" evidence="1">
    <location>
        <begin position="697"/>
        <end position="708"/>
    </location>
</feature>
<accession>A0A6J3MEZ6</accession>
<name>A0A6J3MEZ6_9PEZI</name>
<organism evidence="4">
    <name type="scientific">Dissoconium aciculare CBS 342.82</name>
    <dbReference type="NCBI Taxonomy" id="1314786"/>
    <lineage>
        <taxon>Eukaryota</taxon>
        <taxon>Fungi</taxon>
        <taxon>Dikarya</taxon>
        <taxon>Ascomycota</taxon>
        <taxon>Pezizomycotina</taxon>
        <taxon>Dothideomycetes</taxon>
        <taxon>Dothideomycetidae</taxon>
        <taxon>Mycosphaerellales</taxon>
        <taxon>Dissoconiaceae</taxon>
        <taxon>Dissoconium</taxon>
    </lineage>
</organism>
<protein>
    <recommendedName>
        <fullName evidence="2">DNA replication regulator Sld3 C-terminal domain-containing protein</fullName>
    </recommendedName>
</protein>
<feature type="compositionally biased region" description="Basic and acidic residues" evidence="1">
    <location>
        <begin position="570"/>
        <end position="579"/>
    </location>
</feature>
<keyword evidence="3" id="KW-1185">Reference proteome</keyword>
<dbReference type="RefSeq" id="XP_033463240.1">
    <property type="nucleotide sequence ID" value="XM_033603957.1"/>
</dbReference>
<reference evidence="4" key="3">
    <citation type="submission" date="2025-08" db="UniProtKB">
        <authorList>
            <consortium name="RefSeq"/>
        </authorList>
    </citation>
    <scope>IDENTIFICATION</scope>
    <source>
        <strain evidence="4">CBS 342.82</strain>
    </source>
</reference>
<feature type="compositionally biased region" description="Basic and acidic residues" evidence="1">
    <location>
        <begin position="413"/>
        <end position="429"/>
    </location>
</feature>
<dbReference type="GO" id="GO:0006270">
    <property type="term" value="P:DNA replication initiation"/>
    <property type="evidence" value="ECO:0007669"/>
    <property type="project" value="InterPro"/>
</dbReference>
<dbReference type="PANTHER" id="PTHR28067">
    <property type="entry name" value="DNA REPLICATION REGULATOR SLD3"/>
    <property type="match status" value="1"/>
</dbReference>
<dbReference type="Gene3D" id="1.20.58.2130">
    <property type="match status" value="1"/>
</dbReference>
<dbReference type="InterPro" id="IPR013948">
    <property type="entry name" value="DNA_replication_reg_Sld3_C"/>
</dbReference>
<feature type="region of interest" description="Disordered" evidence="1">
    <location>
        <begin position="1"/>
        <end position="35"/>
    </location>
</feature>
<feature type="region of interest" description="Disordered" evidence="1">
    <location>
        <begin position="817"/>
        <end position="857"/>
    </location>
</feature>
<dbReference type="AlphaFoldDB" id="A0A6J3MEZ6"/>
<dbReference type="OrthoDB" id="5395343at2759"/>
<feature type="compositionally biased region" description="Polar residues" evidence="1">
    <location>
        <begin position="545"/>
        <end position="555"/>
    </location>
</feature>
<evidence type="ECO:0000256" key="1">
    <source>
        <dbReference type="SAM" id="MobiDB-lite"/>
    </source>
</evidence>